<dbReference type="Proteomes" id="UP001177023">
    <property type="component" value="Unassembled WGS sequence"/>
</dbReference>
<evidence type="ECO:0000256" key="8">
    <source>
        <dbReference type="RuleBase" id="RU368100"/>
    </source>
</evidence>
<comment type="subcellular location">
    <subcellularLocation>
        <location evidence="1 8">Cytoplasm</location>
    </subcellularLocation>
</comment>
<name>A0AA36DHB4_9BILA</name>
<dbReference type="GO" id="GO:0006614">
    <property type="term" value="P:SRP-dependent cotranslational protein targeting to membrane"/>
    <property type="evidence" value="ECO:0007669"/>
    <property type="project" value="UniProtKB-UniRule"/>
</dbReference>
<evidence type="ECO:0000256" key="5">
    <source>
        <dbReference type="ARBA" id="ARBA00022884"/>
    </source>
</evidence>
<protein>
    <recommendedName>
        <fullName evidence="3 8">Signal recognition particle 14 kDa protein</fullName>
        <shortName evidence="8">SRP14</shortName>
    </recommendedName>
</protein>
<evidence type="ECO:0000256" key="7">
    <source>
        <dbReference type="ARBA" id="ARBA00023274"/>
    </source>
</evidence>
<keyword evidence="6 8" id="KW-0733">Signal recognition particle</keyword>
<dbReference type="PANTHER" id="PTHR12013">
    <property type="entry name" value="SIGNAL RECOGNITION PARTICLE 14 KD PROTEIN"/>
    <property type="match status" value="1"/>
</dbReference>
<evidence type="ECO:0000256" key="2">
    <source>
        <dbReference type="ARBA" id="ARBA00010349"/>
    </source>
</evidence>
<keyword evidence="10" id="KW-1185">Reference proteome</keyword>
<evidence type="ECO:0000256" key="3">
    <source>
        <dbReference type="ARBA" id="ARBA00017926"/>
    </source>
</evidence>
<accession>A0AA36DHB4</accession>
<dbReference type="InterPro" id="IPR009018">
    <property type="entry name" value="Signal_recog_particle_SRP9/14"/>
</dbReference>
<comment type="caution">
    <text evidence="9">The sequence shown here is derived from an EMBL/GenBank/DDBJ whole genome shotgun (WGS) entry which is preliminary data.</text>
</comment>
<dbReference type="Pfam" id="PF02290">
    <property type="entry name" value="SRP14"/>
    <property type="match status" value="1"/>
</dbReference>
<dbReference type="SUPFAM" id="SSF54762">
    <property type="entry name" value="Signal recognition particle alu RNA binding heterodimer, SRP9/14"/>
    <property type="match status" value="1"/>
</dbReference>
<dbReference type="EMBL" id="CATQJA010002710">
    <property type="protein sequence ID" value="CAJ0587642.1"/>
    <property type="molecule type" value="Genomic_DNA"/>
</dbReference>
<proteinExistence type="inferred from homology"/>
<evidence type="ECO:0000313" key="10">
    <source>
        <dbReference type="Proteomes" id="UP001177023"/>
    </source>
</evidence>
<comment type="subunit">
    <text evidence="8">Heterodimer with SRP9; binds RNA as heterodimer. Component of a signal recognition particle (SRP) complex that consists of a 7SL RNA molecule of 300 nucleotides and six protein subunits: SRP72, SRP68, SRP54, SRP19, SRP14 and SRP9.</text>
</comment>
<feature type="non-terminal residue" evidence="9">
    <location>
        <position position="1"/>
    </location>
</feature>
<evidence type="ECO:0000313" key="9">
    <source>
        <dbReference type="EMBL" id="CAJ0587642.1"/>
    </source>
</evidence>
<keyword evidence="7 8" id="KW-0687">Ribonucleoprotein</keyword>
<evidence type="ECO:0000256" key="4">
    <source>
        <dbReference type="ARBA" id="ARBA00022490"/>
    </source>
</evidence>
<comment type="function">
    <text evidence="8">Component of the signal recognition particle (SRP) complex, a ribonucleoprotein complex that mediates the cotranslational targeting of secretory and membrane proteins to the endoplasmic reticulum (ER). SRP9 together with SRP14 and the Alu portion of the SRP RNA, constitutes the elongation arrest domain of SRP. The complex of SRP9 and SRP14 is required for SRP RNA binding.</text>
</comment>
<sequence length="114" mass="12832">MLLENEKFLSELGKLFMKSRMTGNSQSLRITMKPYDGREKPIPRGKQLDDDASLVLFRAVVGAEKISTVVRQKEVNQFHAQYSACLLRNMDGLQRAKKTTDGSAKTSATNRPKN</sequence>
<gene>
    <name evidence="9" type="ORF">MSPICULIGERA_LOCUS25598</name>
</gene>
<dbReference type="GO" id="GO:0030942">
    <property type="term" value="F:endoplasmic reticulum signal peptide binding"/>
    <property type="evidence" value="ECO:0007669"/>
    <property type="project" value="UniProtKB-UniRule"/>
</dbReference>
<evidence type="ECO:0000256" key="6">
    <source>
        <dbReference type="ARBA" id="ARBA00023135"/>
    </source>
</evidence>
<dbReference type="GO" id="GO:0008312">
    <property type="term" value="F:7S RNA binding"/>
    <property type="evidence" value="ECO:0007669"/>
    <property type="project" value="UniProtKB-UniRule"/>
</dbReference>
<evidence type="ECO:0000256" key="1">
    <source>
        <dbReference type="ARBA" id="ARBA00004496"/>
    </source>
</evidence>
<comment type="similarity">
    <text evidence="2 8">Belongs to the SRP14 family.</text>
</comment>
<reference evidence="9" key="1">
    <citation type="submission" date="2023-06" db="EMBL/GenBank/DDBJ databases">
        <authorList>
            <person name="Delattre M."/>
        </authorList>
    </citation>
    <scope>NUCLEOTIDE SEQUENCE</scope>
    <source>
        <strain evidence="9">AF72</strain>
    </source>
</reference>
<keyword evidence="5 8" id="KW-0694">RNA-binding</keyword>
<dbReference type="AlphaFoldDB" id="A0AA36DHB4"/>
<dbReference type="Gene3D" id="3.30.720.10">
    <property type="entry name" value="Signal recognition particle alu RNA binding heterodimer, srp9/1"/>
    <property type="match status" value="1"/>
</dbReference>
<organism evidence="9 10">
    <name type="scientific">Mesorhabditis spiculigera</name>
    <dbReference type="NCBI Taxonomy" id="96644"/>
    <lineage>
        <taxon>Eukaryota</taxon>
        <taxon>Metazoa</taxon>
        <taxon>Ecdysozoa</taxon>
        <taxon>Nematoda</taxon>
        <taxon>Chromadorea</taxon>
        <taxon>Rhabditida</taxon>
        <taxon>Rhabditina</taxon>
        <taxon>Rhabditomorpha</taxon>
        <taxon>Rhabditoidea</taxon>
        <taxon>Rhabditidae</taxon>
        <taxon>Mesorhabditinae</taxon>
        <taxon>Mesorhabditis</taxon>
    </lineage>
</organism>
<dbReference type="InterPro" id="IPR003210">
    <property type="entry name" value="Signal_recog_particle_SRP14"/>
</dbReference>
<keyword evidence="4 8" id="KW-0963">Cytoplasm</keyword>
<dbReference type="GO" id="GO:0005786">
    <property type="term" value="C:signal recognition particle, endoplasmic reticulum targeting"/>
    <property type="evidence" value="ECO:0007669"/>
    <property type="project" value="UniProtKB-UniRule"/>
</dbReference>